<dbReference type="RefSeq" id="WP_131578699.1">
    <property type="nucleotide sequence ID" value="NZ_CBCSAJ010000124.1"/>
</dbReference>
<evidence type="ECO:0000313" key="2">
    <source>
        <dbReference type="Proteomes" id="UP001597302"/>
    </source>
</evidence>
<evidence type="ECO:0000313" key="1">
    <source>
        <dbReference type="EMBL" id="MFD1482551.1"/>
    </source>
</evidence>
<gene>
    <name evidence="1" type="ORF">ACFQ5P_14745</name>
</gene>
<comment type="caution">
    <text evidence="1">The sequence shown here is derived from an EMBL/GenBank/DDBJ whole genome shotgun (WGS) entry which is preliminary data.</text>
</comment>
<organism evidence="1 2">
    <name type="scientific">Paracoccus nototheniae</name>
    <dbReference type="NCBI Taxonomy" id="2489002"/>
    <lineage>
        <taxon>Bacteria</taxon>
        <taxon>Pseudomonadati</taxon>
        <taxon>Pseudomonadota</taxon>
        <taxon>Alphaproteobacteria</taxon>
        <taxon>Rhodobacterales</taxon>
        <taxon>Paracoccaceae</taxon>
        <taxon>Paracoccus</taxon>
    </lineage>
</organism>
<accession>A0ABW4E090</accession>
<sequence>MNPRYLNPDPLVQQRLDLLKLPVGFDSQFARGVAHMPAEPATSLTKAGHVLRDAVGRLERLANDPTKLSPVKHQDARRLYERMSHDMKESAKSAARWADREMHSARDNMAAVLSKDSSKASLYSEIRAWCASRKSDPNFPAELARLVESDIDVAVAISTAPAFLSGVSDERKSTLTKSAMLAFSPEDAERLMVAQTVAVEAERCDKAVDGLRPAFYAEGIAQLANAAVDVSADWVMPTSPAE</sequence>
<dbReference type="Proteomes" id="UP001597302">
    <property type="component" value="Unassembled WGS sequence"/>
</dbReference>
<proteinExistence type="predicted"/>
<keyword evidence="2" id="KW-1185">Reference proteome</keyword>
<name>A0ABW4E090_9RHOB</name>
<protein>
    <submittedName>
        <fullName evidence="1">Uncharacterized protein</fullName>
    </submittedName>
</protein>
<dbReference type="EMBL" id="JBHTOQ010000028">
    <property type="protein sequence ID" value="MFD1482551.1"/>
    <property type="molecule type" value="Genomic_DNA"/>
</dbReference>
<reference evidence="2" key="1">
    <citation type="journal article" date="2019" name="Int. J. Syst. Evol. Microbiol.">
        <title>The Global Catalogue of Microorganisms (GCM) 10K type strain sequencing project: providing services to taxonomists for standard genome sequencing and annotation.</title>
        <authorList>
            <consortium name="The Broad Institute Genomics Platform"/>
            <consortium name="The Broad Institute Genome Sequencing Center for Infectious Disease"/>
            <person name="Wu L."/>
            <person name="Ma J."/>
        </authorList>
    </citation>
    <scope>NUCLEOTIDE SEQUENCE [LARGE SCALE GENOMIC DNA]</scope>
    <source>
        <strain evidence="2">CCM 8875</strain>
    </source>
</reference>